<accession>A0A8H7AKZ5</accession>
<proteinExistence type="predicted"/>
<dbReference type="AlphaFoldDB" id="A0A8H7AKZ5"/>
<organism evidence="2 3">
    <name type="scientific">Endocarpon pusillum</name>
    <dbReference type="NCBI Taxonomy" id="364733"/>
    <lineage>
        <taxon>Eukaryota</taxon>
        <taxon>Fungi</taxon>
        <taxon>Dikarya</taxon>
        <taxon>Ascomycota</taxon>
        <taxon>Pezizomycotina</taxon>
        <taxon>Eurotiomycetes</taxon>
        <taxon>Chaetothyriomycetidae</taxon>
        <taxon>Verrucariales</taxon>
        <taxon>Verrucariaceae</taxon>
        <taxon>Endocarpon</taxon>
    </lineage>
</organism>
<dbReference type="EMBL" id="JAACFV010000048">
    <property type="protein sequence ID" value="KAF7508882.1"/>
    <property type="molecule type" value="Genomic_DNA"/>
</dbReference>
<feature type="region of interest" description="Disordered" evidence="1">
    <location>
        <begin position="1"/>
        <end position="22"/>
    </location>
</feature>
<comment type="caution">
    <text evidence="2">The sequence shown here is derived from an EMBL/GenBank/DDBJ whole genome shotgun (WGS) entry which is preliminary data.</text>
</comment>
<evidence type="ECO:0000313" key="3">
    <source>
        <dbReference type="Proteomes" id="UP000606974"/>
    </source>
</evidence>
<evidence type="ECO:0000256" key="1">
    <source>
        <dbReference type="SAM" id="MobiDB-lite"/>
    </source>
</evidence>
<evidence type="ECO:0000313" key="2">
    <source>
        <dbReference type="EMBL" id="KAF7508882.1"/>
    </source>
</evidence>
<dbReference type="Proteomes" id="UP000606974">
    <property type="component" value="Unassembled WGS sequence"/>
</dbReference>
<reference evidence="2" key="1">
    <citation type="submission" date="2020-02" db="EMBL/GenBank/DDBJ databases">
        <authorList>
            <person name="Palmer J.M."/>
        </authorList>
    </citation>
    <scope>NUCLEOTIDE SEQUENCE</scope>
    <source>
        <strain evidence="2">EPUS1.4</strain>
        <tissue evidence="2">Thallus</tissue>
    </source>
</reference>
<name>A0A8H7AKZ5_9EURO</name>
<keyword evidence="3" id="KW-1185">Reference proteome</keyword>
<protein>
    <submittedName>
        <fullName evidence="2">Uncharacterized protein</fullName>
    </submittedName>
</protein>
<feature type="compositionally biased region" description="Basic and acidic residues" evidence="1">
    <location>
        <begin position="13"/>
        <end position="22"/>
    </location>
</feature>
<gene>
    <name evidence="2" type="ORF">GJ744_008591</name>
</gene>
<sequence length="88" mass="10175">MEHCKGAAQELKSSTEKALHKHSKEALKRRCISTQIEQPKGTAQGLKRNYYCGVCQDPKNQTPNVPLRMYLSRDKPANYINWMIKKKQ</sequence>